<evidence type="ECO:0000313" key="6">
    <source>
        <dbReference type="Proteomes" id="UP000339690"/>
    </source>
</evidence>
<dbReference type="RefSeq" id="WP_153791158.1">
    <property type="nucleotide sequence ID" value="NZ_CP045915.1"/>
</dbReference>
<dbReference type="PRINTS" id="PR00834">
    <property type="entry name" value="PROTEASES2C"/>
</dbReference>
<dbReference type="Proteomes" id="UP000339690">
    <property type="component" value="Chromosome"/>
</dbReference>
<keyword evidence="2" id="KW-0378">Hydrolase</keyword>
<evidence type="ECO:0000256" key="4">
    <source>
        <dbReference type="SAM" id="Phobius"/>
    </source>
</evidence>
<name>A0A5Q2TI36_9BACI</name>
<dbReference type="SUPFAM" id="SSF50494">
    <property type="entry name" value="Trypsin-like serine proteases"/>
    <property type="match status" value="1"/>
</dbReference>
<keyword evidence="4" id="KW-0472">Membrane</keyword>
<dbReference type="InterPro" id="IPR051201">
    <property type="entry name" value="Chloro_Bact_Ser_Proteases"/>
</dbReference>
<protein>
    <submittedName>
        <fullName evidence="5">Trypsin-like serine protease</fullName>
    </submittedName>
</protein>
<dbReference type="GO" id="GO:0004252">
    <property type="term" value="F:serine-type endopeptidase activity"/>
    <property type="evidence" value="ECO:0007669"/>
    <property type="project" value="InterPro"/>
</dbReference>
<dbReference type="PANTHER" id="PTHR43343:SF3">
    <property type="entry name" value="PROTEASE DO-LIKE 8, CHLOROPLASTIC"/>
    <property type="match status" value="1"/>
</dbReference>
<dbReference type="PANTHER" id="PTHR43343">
    <property type="entry name" value="PEPTIDASE S12"/>
    <property type="match status" value="1"/>
</dbReference>
<reference evidence="5 6" key="1">
    <citation type="submission" date="2019-11" db="EMBL/GenBank/DDBJ databases">
        <title>Gracilibacillus salitolerans sp. nov., a moderate halophile isolated from a saline soil in northwest China.</title>
        <authorList>
            <person name="Gan L."/>
        </authorList>
    </citation>
    <scope>NUCLEOTIDE SEQUENCE [LARGE SCALE GENOMIC DNA]</scope>
    <source>
        <strain evidence="5 6">SCU50</strain>
    </source>
</reference>
<keyword evidence="3" id="KW-0720">Serine protease</keyword>
<organism evidence="5 6">
    <name type="scientific">Gracilibacillus salitolerans</name>
    <dbReference type="NCBI Taxonomy" id="2663022"/>
    <lineage>
        <taxon>Bacteria</taxon>
        <taxon>Bacillati</taxon>
        <taxon>Bacillota</taxon>
        <taxon>Bacilli</taxon>
        <taxon>Bacillales</taxon>
        <taxon>Bacillaceae</taxon>
        <taxon>Gracilibacillus</taxon>
    </lineage>
</organism>
<dbReference type="EMBL" id="CP045915">
    <property type="protein sequence ID" value="QGH34355.1"/>
    <property type="molecule type" value="Genomic_DNA"/>
</dbReference>
<evidence type="ECO:0000256" key="1">
    <source>
        <dbReference type="ARBA" id="ARBA00022670"/>
    </source>
</evidence>
<dbReference type="InterPro" id="IPR001940">
    <property type="entry name" value="Peptidase_S1C"/>
</dbReference>
<dbReference type="GO" id="GO:0006508">
    <property type="term" value="P:proteolysis"/>
    <property type="evidence" value="ECO:0007669"/>
    <property type="project" value="UniProtKB-KW"/>
</dbReference>
<gene>
    <name evidence="5" type="ORF">GI584_10115</name>
</gene>
<evidence type="ECO:0000256" key="2">
    <source>
        <dbReference type="ARBA" id="ARBA00022801"/>
    </source>
</evidence>
<dbReference type="AlphaFoldDB" id="A0A5Q2TI36"/>
<keyword evidence="4" id="KW-1133">Transmembrane helix</keyword>
<evidence type="ECO:0000313" key="5">
    <source>
        <dbReference type="EMBL" id="QGH34355.1"/>
    </source>
</evidence>
<keyword evidence="1 5" id="KW-0645">Protease</keyword>
<sequence>MYKKRKYIPIFSTVIILLLAIIATISIFFSWTKEPLEINNSVATNIASESEINLKNIIHQSQKSVVQIESTSDLNKKTGSGFVINNHGDIITNAHVIEDADTIVVKLTNAREYPAAIVGIGKDQDFAVIRVPELNQLEPIALETDKQIDIGDEIIAIGSPMGIQNSVSLGLIVGTDRSFSINDYQYDEVYQISANITHGNSGGPLILRNSGKVVGINSAGISDTDIGFSIPITQVADIVSDWTENVKEDELTFLSPTDQQINKEKLKEDALYIGDYFFENIALRDYVNAYSLLGSQYQDNTSYTDFRQFFQTLIDLTVQDKIIIDTQNEEVHMEIKVEITVRDETYQEVQESRKYLLVIGYENDQLKILKLQQAK</sequence>
<evidence type="ECO:0000256" key="3">
    <source>
        <dbReference type="ARBA" id="ARBA00022825"/>
    </source>
</evidence>
<dbReference type="InterPro" id="IPR009003">
    <property type="entry name" value="Peptidase_S1_PA"/>
</dbReference>
<dbReference type="Gene3D" id="2.40.10.120">
    <property type="match status" value="1"/>
</dbReference>
<feature type="transmembrane region" description="Helical" evidence="4">
    <location>
        <begin position="7"/>
        <end position="31"/>
    </location>
</feature>
<proteinExistence type="predicted"/>
<dbReference type="KEGG" id="grc:GI584_10115"/>
<keyword evidence="6" id="KW-1185">Reference proteome</keyword>
<dbReference type="Pfam" id="PF13365">
    <property type="entry name" value="Trypsin_2"/>
    <property type="match status" value="1"/>
</dbReference>
<keyword evidence="4" id="KW-0812">Transmembrane</keyword>
<accession>A0A5Q2TI36</accession>